<dbReference type="Pfam" id="PF04233">
    <property type="entry name" value="Phage_Mu_F"/>
    <property type="match status" value="1"/>
</dbReference>
<evidence type="ECO:0000313" key="3">
    <source>
        <dbReference type="Proteomes" id="UP000192980"/>
    </source>
</evidence>
<dbReference type="NCBIfam" id="TIGR01641">
    <property type="entry name" value="phageSPP1_gp7"/>
    <property type="match status" value="1"/>
</dbReference>
<dbReference type="Proteomes" id="UP000192980">
    <property type="component" value="Unassembled WGS sequence"/>
</dbReference>
<accession>A0A1X7K3X1</accession>
<reference evidence="2 3" key="1">
    <citation type="submission" date="2017-04" db="EMBL/GenBank/DDBJ databases">
        <authorList>
            <person name="Afonso C.L."/>
            <person name="Miller P.J."/>
            <person name="Scott M.A."/>
            <person name="Spackman E."/>
            <person name="Goraichik I."/>
            <person name="Dimitrov K.M."/>
            <person name="Suarez D.L."/>
            <person name="Swayne D.E."/>
        </authorList>
    </citation>
    <scope>NUCLEOTIDE SEQUENCE [LARGE SCALE GENOMIC DNA]</scope>
    <source>
        <strain evidence="2 3">DSM 22418</strain>
    </source>
</reference>
<dbReference type="AlphaFoldDB" id="A0A1X7K3X1"/>
<sequence length="393" mass="45488">MVRQLWKKKALEKGFDPVLVQAYGEELSDAIDKGYTISEDFTTEDQRKIHSLKKNVWQFSTAKTYAQLRQMSDALVKPDGTMRTFEEFRIQTTIITGEQLRHLKTEYQTAVAGAQMASKWEEIQRMKEAYPLLEFIAVEDEHTTALCRSLDGVIRPVDDSFWMQFYPPNHYNCRSTVKQHRKGEITPDDKILKPSIPDIFKVNLGERGLAFPEDHAYFEGVPAEIIKEARQFFPYAMQFDILDVTDRLKGIVRQHFMTDAEASDYSRVLDYATQQARSKKIIVDIMPTLDPQGHAAQREIIFPDARHGKSADLRIDKLLWEEEGIKTHSRRAIKGAIEAGANQANRVVINIPVDMVLDFELAKVARDKFKDYRDLLTIVFKQGDMEYRFDRKK</sequence>
<name>A0A1X7K3X1_9SPHI</name>
<keyword evidence="3" id="KW-1185">Reference proteome</keyword>
<dbReference type="STRING" id="561061.SAMN05660862_2532"/>
<evidence type="ECO:0000259" key="1">
    <source>
        <dbReference type="Pfam" id="PF04233"/>
    </source>
</evidence>
<proteinExistence type="predicted"/>
<dbReference type="InterPro" id="IPR006528">
    <property type="entry name" value="Phage_head_morphogenesis_dom"/>
</dbReference>
<organism evidence="2 3">
    <name type="scientific">Sphingobacterium psychroaquaticum</name>
    <dbReference type="NCBI Taxonomy" id="561061"/>
    <lineage>
        <taxon>Bacteria</taxon>
        <taxon>Pseudomonadati</taxon>
        <taxon>Bacteroidota</taxon>
        <taxon>Sphingobacteriia</taxon>
        <taxon>Sphingobacteriales</taxon>
        <taxon>Sphingobacteriaceae</taxon>
        <taxon>Sphingobacterium</taxon>
    </lineage>
</organism>
<protein>
    <submittedName>
        <fullName evidence="2">Phage putative head morphogenesis protein, SPP1 gp7 family</fullName>
    </submittedName>
</protein>
<evidence type="ECO:0000313" key="2">
    <source>
        <dbReference type="EMBL" id="SMG35587.1"/>
    </source>
</evidence>
<gene>
    <name evidence="2" type="ORF">SAMN05660862_2532</name>
</gene>
<feature type="domain" description="Phage head morphogenesis" evidence="1">
    <location>
        <begin position="100"/>
        <end position="177"/>
    </location>
</feature>
<dbReference type="EMBL" id="FXAU01000004">
    <property type="protein sequence ID" value="SMG35587.1"/>
    <property type="molecule type" value="Genomic_DNA"/>
</dbReference>